<comment type="caution">
    <text evidence="1">The sequence shown here is derived from an EMBL/GenBank/DDBJ whole genome shotgun (WGS) entry which is preliminary data.</text>
</comment>
<dbReference type="EMBL" id="JANRMS010001929">
    <property type="protein sequence ID" value="KAJ3525322.1"/>
    <property type="molecule type" value="Genomic_DNA"/>
</dbReference>
<accession>A0ACC1RUF3</accession>
<evidence type="ECO:0000313" key="1">
    <source>
        <dbReference type="EMBL" id="KAJ3525322.1"/>
    </source>
</evidence>
<gene>
    <name evidence="1" type="ORF">NM208_g11691</name>
</gene>
<organism evidence="1 2">
    <name type="scientific">Fusarium decemcellulare</name>
    <dbReference type="NCBI Taxonomy" id="57161"/>
    <lineage>
        <taxon>Eukaryota</taxon>
        <taxon>Fungi</taxon>
        <taxon>Dikarya</taxon>
        <taxon>Ascomycota</taxon>
        <taxon>Pezizomycotina</taxon>
        <taxon>Sordariomycetes</taxon>
        <taxon>Hypocreomycetidae</taxon>
        <taxon>Hypocreales</taxon>
        <taxon>Nectriaceae</taxon>
        <taxon>Fusarium</taxon>
        <taxon>Fusarium decemcellulare species complex</taxon>
    </lineage>
</organism>
<reference evidence="1" key="1">
    <citation type="submission" date="2022-08" db="EMBL/GenBank/DDBJ databases">
        <title>Genome Sequence of Fusarium decemcellulare.</title>
        <authorList>
            <person name="Buettner E."/>
        </authorList>
    </citation>
    <scope>NUCLEOTIDE SEQUENCE</scope>
    <source>
        <strain evidence="1">Babe19</strain>
    </source>
</reference>
<evidence type="ECO:0000313" key="2">
    <source>
        <dbReference type="Proteomes" id="UP001148629"/>
    </source>
</evidence>
<dbReference type="Proteomes" id="UP001148629">
    <property type="component" value="Unassembled WGS sequence"/>
</dbReference>
<sequence length="217" mass="22966">MKSTEIMVASSALLVAAQAPTPTAFEPYLGVSDKECYSVVKSVVAQITDMPLPGDDIQDYAKSYDLGQLRNTDDPCELPAVTGTAANSFSEWASSYNEWQKDHISEYRDVWSACSHIPKVSDMLPVGSTDCSSLAAQITGNSDPQDDDDNEEHDENDDDDENNISVGRKSGRNSRRKVGGGGGGMSVGKGIKSIASTQGSPILAAVFVAGLVIGILS</sequence>
<proteinExistence type="predicted"/>
<name>A0ACC1RUF3_9HYPO</name>
<keyword evidence="2" id="KW-1185">Reference proteome</keyword>
<protein>
    <submittedName>
        <fullName evidence="1">Uncharacterized protein</fullName>
    </submittedName>
</protein>